<comment type="caution">
    <text evidence="2">The sequence shown here is derived from an EMBL/GenBank/DDBJ whole genome shotgun (WGS) entry which is preliminary data.</text>
</comment>
<organism evidence="2 3">
    <name type="scientific">Acetobacter lambici</name>
    <dbReference type="NCBI Taxonomy" id="1332824"/>
    <lineage>
        <taxon>Bacteria</taxon>
        <taxon>Pseudomonadati</taxon>
        <taxon>Pseudomonadota</taxon>
        <taxon>Alphaproteobacteria</taxon>
        <taxon>Acetobacterales</taxon>
        <taxon>Acetobacteraceae</taxon>
        <taxon>Acetobacter</taxon>
    </lineage>
</organism>
<name>A0ABT1F8Q4_9PROT</name>
<evidence type="ECO:0000313" key="2">
    <source>
        <dbReference type="EMBL" id="MCP1260189.1"/>
    </source>
</evidence>
<protein>
    <submittedName>
        <fullName evidence="2">DUF1173 domain-containing protein</fullName>
    </submittedName>
</protein>
<keyword evidence="3" id="KW-1185">Reference proteome</keyword>
<dbReference type="InterPro" id="IPR009553">
    <property type="entry name" value="DUF1173"/>
</dbReference>
<feature type="compositionally biased region" description="Basic and acidic residues" evidence="1">
    <location>
        <begin position="7"/>
        <end position="23"/>
    </location>
</feature>
<dbReference type="RefSeq" id="WP_253544602.1">
    <property type="nucleotide sequence ID" value="NZ_JAMYZZ010000118.1"/>
</dbReference>
<reference evidence="2 3" key="1">
    <citation type="submission" date="2022-06" db="EMBL/GenBank/DDBJ databases">
        <title>Acetobacer genomes from food samples.</title>
        <authorList>
            <person name="Sombolestani A."/>
        </authorList>
    </citation>
    <scope>NUCLEOTIDE SEQUENCE [LARGE SCALE GENOMIC DNA]</scope>
    <source>
        <strain evidence="2 3">R-83285</strain>
    </source>
</reference>
<feature type="non-terminal residue" evidence="2">
    <location>
        <position position="1"/>
    </location>
</feature>
<evidence type="ECO:0000256" key="1">
    <source>
        <dbReference type="SAM" id="MobiDB-lite"/>
    </source>
</evidence>
<dbReference type="EMBL" id="JAMYZZ010000118">
    <property type="protein sequence ID" value="MCP1260189.1"/>
    <property type="molecule type" value="Genomic_DNA"/>
</dbReference>
<accession>A0ABT1F8Q4</accession>
<feature type="region of interest" description="Disordered" evidence="1">
    <location>
        <begin position="1"/>
        <end position="25"/>
    </location>
</feature>
<proteinExistence type="predicted"/>
<sequence>ARTPSTIERDLQKERASKKEGRPRQSRMTELGLLHLLWERSGTNAWHPAIGQARTWWPGVRQRVLNAAVDIIVGKGSPLAEHLAMIGYDDADGPALLRDKVQACGNNWRILLLGKVDSLDTITSQKSGGGAARQYTALRFDGAKDYHLYVTADDSWFSRLSRRFPRSVEALQKERSERQISVIGLVTATIKIRREAGKVSIWAWADDIALMEVDPTTLIPVESSYELRVTQALCGENRAFTKPLRFDATGDVVHPDFILTDTQDVRGTPMEVYGRDDEAYLARKAVKDAYYNATFGLDKWWSWDVQSSPDRWPDFPPAVIRPQPGGDHD</sequence>
<gene>
    <name evidence="2" type="ORF">NKW50_16680</name>
</gene>
<dbReference type="Pfam" id="PF06666">
    <property type="entry name" value="DUF1173"/>
    <property type="match status" value="1"/>
</dbReference>
<dbReference type="Proteomes" id="UP001523528">
    <property type="component" value="Unassembled WGS sequence"/>
</dbReference>
<evidence type="ECO:0000313" key="3">
    <source>
        <dbReference type="Proteomes" id="UP001523528"/>
    </source>
</evidence>